<keyword evidence="3" id="KW-0808">Transferase</keyword>
<evidence type="ECO:0000313" key="4">
    <source>
        <dbReference type="Proteomes" id="UP001152749"/>
    </source>
</evidence>
<dbReference type="InterPro" id="IPR028098">
    <property type="entry name" value="Glyco_trans_4-like_N"/>
</dbReference>
<dbReference type="KEGG" id="fcs:TRV642_0335"/>
<dbReference type="RefSeq" id="WP_263361953.1">
    <property type="nucleotide sequence ID" value="NZ_OX336425.1"/>
</dbReference>
<reference evidence="3" key="1">
    <citation type="submission" date="2022-09" db="EMBL/GenBank/DDBJ databases">
        <authorList>
            <person name="Duchaud E."/>
        </authorList>
    </citation>
    <scope>NUCLEOTIDE SEQUENCE</scope>
    <source>
        <strain evidence="3">TRV642</strain>
    </source>
</reference>
<proteinExistence type="predicted"/>
<dbReference type="InterPro" id="IPR001296">
    <property type="entry name" value="Glyco_trans_1"/>
</dbReference>
<dbReference type="EC" id="2.4.1.-" evidence="3"/>
<gene>
    <name evidence="3" type="ORF">TRV642_0335</name>
</gene>
<sequence>MKVSILIHSLAGGGAERVVSQLIGYLSEKKVDVSLVLMSEIVVYELPPNISIFYLEKTNLKESGLLKLIKLPLLAYRYKKFLKREKITVSLSFLNRPNYVNLISKILGSKVKTFISERSNPSAQYVGASLHCRINSFLIRKTFPKADGILANSSGNGLELARNFNIAKDLITTIYNPIDLDKVSKSIGIADFYDNRYFNFISVGRLNVGKNHILLLNSLKQIENKNIRLYIFGEGELKEFLQAKILELNLQDQVFLMPFSGNIFSYLKGADAFLFGSNHEGFPNVLLEAMACELPVITTDCPSGPKEIMKVSLSKSVDKNLRTDYGILVPVDNVDFMSDAVNEMVNDSKYYNLCKKNVIIRSLDFRKDYILDKYLDYIK</sequence>
<dbReference type="CDD" id="cd03811">
    <property type="entry name" value="GT4_GT28_WabH-like"/>
    <property type="match status" value="1"/>
</dbReference>
<feature type="domain" description="Glycosyl transferase family 1" evidence="1">
    <location>
        <begin position="199"/>
        <end position="357"/>
    </location>
</feature>
<evidence type="ECO:0000259" key="2">
    <source>
        <dbReference type="Pfam" id="PF13439"/>
    </source>
</evidence>
<evidence type="ECO:0000313" key="3">
    <source>
        <dbReference type="EMBL" id="CAI2765413.1"/>
    </source>
</evidence>
<accession>A0A9W4TEC9</accession>
<protein>
    <submittedName>
        <fullName evidence="3">Alpha-1,4-N-acetylgalactosamine transferase PglJ</fullName>
        <ecNumber evidence="3">2.4.1.-</ecNumber>
    </submittedName>
</protein>
<dbReference type="PANTHER" id="PTHR12526">
    <property type="entry name" value="GLYCOSYLTRANSFERASE"/>
    <property type="match status" value="1"/>
</dbReference>
<name>A0A9W4TEC9_9FLAO</name>
<dbReference type="Pfam" id="PF00534">
    <property type="entry name" value="Glycos_transf_1"/>
    <property type="match status" value="1"/>
</dbReference>
<evidence type="ECO:0000259" key="1">
    <source>
        <dbReference type="Pfam" id="PF00534"/>
    </source>
</evidence>
<dbReference type="Gene3D" id="3.40.50.2000">
    <property type="entry name" value="Glycogen Phosphorylase B"/>
    <property type="match status" value="2"/>
</dbReference>
<dbReference type="Pfam" id="PF13439">
    <property type="entry name" value="Glyco_transf_4"/>
    <property type="match status" value="1"/>
</dbReference>
<organism evidence="3 4">
    <name type="scientific">Flavobacterium collinsii</name>
    <dbReference type="NCBI Taxonomy" id="1114861"/>
    <lineage>
        <taxon>Bacteria</taxon>
        <taxon>Pseudomonadati</taxon>
        <taxon>Bacteroidota</taxon>
        <taxon>Flavobacteriia</taxon>
        <taxon>Flavobacteriales</taxon>
        <taxon>Flavobacteriaceae</taxon>
        <taxon>Flavobacterium</taxon>
    </lineage>
</organism>
<dbReference type="AlphaFoldDB" id="A0A9W4TEC9"/>
<dbReference type="EMBL" id="OX336425">
    <property type="protein sequence ID" value="CAI2765413.1"/>
    <property type="molecule type" value="Genomic_DNA"/>
</dbReference>
<dbReference type="Proteomes" id="UP001152749">
    <property type="component" value="Chromosome"/>
</dbReference>
<dbReference type="PANTHER" id="PTHR12526:SF630">
    <property type="entry name" value="GLYCOSYLTRANSFERASE"/>
    <property type="match status" value="1"/>
</dbReference>
<feature type="domain" description="Glycosyltransferase subfamily 4-like N-terminal" evidence="2">
    <location>
        <begin position="13"/>
        <end position="182"/>
    </location>
</feature>
<keyword evidence="3" id="KW-0328">Glycosyltransferase</keyword>
<dbReference type="SUPFAM" id="SSF53756">
    <property type="entry name" value="UDP-Glycosyltransferase/glycogen phosphorylase"/>
    <property type="match status" value="1"/>
</dbReference>
<dbReference type="GO" id="GO:0016757">
    <property type="term" value="F:glycosyltransferase activity"/>
    <property type="evidence" value="ECO:0007669"/>
    <property type="project" value="UniProtKB-KW"/>
</dbReference>